<gene>
    <name evidence="4" type="ORF">SAMN04489807_1374</name>
</gene>
<dbReference type="Proteomes" id="UP000183750">
    <property type="component" value="Unassembled WGS sequence"/>
</dbReference>
<dbReference type="InterPro" id="IPR013517">
    <property type="entry name" value="FG-GAP"/>
</dbReference>
<dbReference type="Gene3D" id="3.40.33.10">
    <property type="entry name" value="CAP"/>
    <property type="match status" value="1"/>
</dbReference>
<feature type="signal peptide" evidence="2">
    <location>
        <begin position="1"/>
        <end position="35"/>
    </location>
</feature>
<keyword evidence="5" id="KW-1185">Reference proteome</keyword>
<feature type="chain" id="PRO_5010270993" evidence="2">
    <location>
        <begin position="36"/>
        <end position="419"/>
    </location>
</feature>
<dbReference type="AlphaFoldDB" id="A0A1H4KFG8"/>
<dbReference type="OrthoDB" id="68195at2"/>
<dbReference type="Pfam" id="PF13517">
    <property type="entry name" value="FG-GAP_3"/>
    <property type="match status" value="2"/>
</dbReference>
<evidence type="ECO:0000256" key="1">
    <source>
        <dbReference type="ARBA" id="ARBA00022729"/>
    </source>
</evidence>
<dbReference type="SUPFAM" id="SSF55797">
    <property type="entry name" value="PR-1-like"/>
    <property type="match status" value="1"/>
</dbReference>
<dbReference type="PANTHER" id="PTHR31157:SF1">
    <property type="entry name" value="SCP DOMAIN-CONTAINING PROTEIN"/>
    <property type="match status" value="1"/>
</dbReference>
<evidence type="ECO:0000313" key="5">
    <source>
        <dbReference type="Proteomes" id="UP000183750"/>
    </source>
</evidence>
<feature type="domain" description="SCP" evidence="3">
    <location>
        <begin position="45"/>
        <end position="156"/>
    </location>
</feature>
<keyword evidence="1 2" id="KW-0732">Signal</keyword>
<protein>
    <submittedName>
        <fullName evidence="4">Uncharacterized conserved protein YkwD, contains CAP (CSP/antigen 5/PR1) domain</fullName>
    </submittedName>
</protein>
<dbReference type="CDD" id="cd05379">
    <property type="entry name" value="CAP_bacterial"/>
    <property type="match status" value="1"/>
</dbReference>
<name>A0A1H4KFG8_9MICO</name>
<dbReference type="PROSITE" id="PS51318">
    <property type="entry name" value="TAT"/>
    <property type="match status" value="1"/>
</dbReference>
<dbReference type="InterPro" id="IPR035940">
    <property type="entry name" value="CAP_sf"/>
</dbReference>
<dbReference type="PANTHER" id="PTHR31157">
    <property type="entry name" value="SCP DOMAIN-CONTAINING PROTEIN"/>
    <property type="match status" value="1"/>
</dbReference>
<dbReference type="EMBL" id="FNSQ01000005">
    <property type="protein sequence ID" value="SEB56682.1"/>
    <property type="molecule type" value="Genomic_DNA"/>
</dbReference>
<organism evidence="4 5">
    <name type="scientific">Microbacterium hydrocarbonoxydans</name>
    <dbReference type="NCBI Taxonomy" id="273678"/>
    <lineage>
        <taxon>Bacteria</taxon>
        <taxon>Bacillati</taxon>
        <taxon>Actinomycetota</taxon>
        <taxon>Actinomycetes</taxon>
        <taxon>Micrococcales</taxon>
        <taxon>Microbacteriaceae</taxon>
        <taxon>Microbacterium</taxon>
    </lineage>
</organism>
<dbReference type="Gene3D" id="2.115.10.10">
    <property type="entry name" value="Tachylectin 2"/>
    <property type="match status" value="1"/>
</dbReference>
<reference evidence="5" key="1">
    <citation type="submission" date="2016-10" db="EMBL/GenBank/DDBJ databases">
        <authorList>
            <person name="Varghese N."/>
            <person name="Submissions S."/>
        </authorList>
    </citation>
    <scope>NUCLEOTIDE SEQUENCE [LARGE SCALE GENOMIC DNA]</scope>
    <source>
        <strain evidence="5">DSM 16089</strain>
    </source>
</reference>
<dbReference type="SUPFAM" id="SSF69318">
    <property type="entry name" value="Integrin alpha N-terminal domain"/>
    <property type="match status" value="1"/>
</dbReference>
<dbReference type="InterPro" id="IPR014044">
    <property type="entry name" value="CAP_dom"/>
</dbReference>
<accession>A0A1H4KFG8</accession>
<evidence type="ECO:0000259" key="3">
    <source>
        <dbReference type="Pfam" id="PF00188"/>
    </source>
</evidence>
<dbReference type="InterPro" id="IPR006311">
    <property type="entry name" value="TAT_signal"/>
</dbReference>
<dbReference type="RefSeq" id="WP_139305247.1">
    <property type="nucleotide sequence ID" value="NZ_FNSQ01000005.1"/>
</dbReference>
<evidence type="ECO:0000313" key="4">
    <source>
        <dbReference type="EMBL" id="SEB56682.1"/>
    </source>
</evidence>
<evidence type="ECO:0000256" key="2">
    <source>
        <dbReference type="SAM" id="SignalP"/>
    </source>
</evidence>
<dbReference type="Pfam" id="PF00188">
    <property type="entry name" value="CAP"/>
    <property type="match status" value="1"/>
</dbReference>
<dbReference type="InterPro" id="IPR028994">
    <property type="entry name" value="Integrin_alpha_N"/>
</dbReference>
<proteinExistence type="predicted"/>
<sequence>MAPSPTRRPALLRRATAALVLVLAAAALVPTSASAASGTAGEVFTLTNAERYKAGVRALVSDPALDAAAAEWARHLAATCTFEHSTSQWRSSRVAAYGWVATGENIAAGQPDAQSVMTAWMNSSGHKANILDSRYTGLGVGVATGSCYRTYWVQIFGIGSPVKKLSGGAGDLTGDRNADIVARTTAGELKIYPGNARGGFTTPLTAAPAWGSRPFTTLGDFTGDGIPDLGRVETTGALMLYAGDGRGGLRAAVQIGKGWSGFTQLVGGIDYSGDRLPDVIARTATGTLKLYKGNGKGGWLSGNGVQIGSGWSGYDSLSHVGDFTGDSRGDVIARKISDGTLWLYPTTGKSTWGKPVQIGRGWQSFTAVFGGGDLTGDGAQDVVARTPDGTLVLYPGNARGGFLARQTIGGGWNTMSQIG</sequence>